<protein>
    <submittedName>
        <fullName evidence="2">Uncharacterized protein</fullName>
    </submittedName>
</protein>
<evidence type="ECO:0000256" key="1">
    <source>
        <dbReference type="SAM" id="MobiDB-lite"/>
    </source>
</evidence>
<name>T2BQ94_CRYN9</name>
<keyword evidence="3" id="KW-1185">Reference proteome</keyword>
<proteinExistence type="predicted"/>
<dbReference type="GeneID" id="23890831"/>
<dbReference type="HOGENOM" id="CLU_2236477_0_0_1"/>
<feature type="region of interest" description="Disordered" evidence="1">
    <location>
        <begin position="45"/>
        <end position="67"/>
    </location>
</feature>
<sequence length="105" mass="12080">MLAYAMTLALPESFTTLKQTLWLREPLTSSAVQAAVQAEWTRRSSEEVAMANRVQESRTQGNTSNRRAKLREWTEKWCSIHKVPTHNTRDCSLRKFNNNQNGIIS</sequence>
<dbReference type="AlphaFoldDB" id="T2BQ94"/>
<evidence type="ECO:0000313" key="2">
    <source>
        <dbReference type="EMBL" id="AGV14872.1"/>
    </source>
</evidence>
<dbReference type="VEuPathDB" id="FungiDB:CNAG_08026"/>
<dbReference type="RefSeq" id="XP_012053949.1">
    <property type="nucleotide sequence ID" value="XM_012198559.1"/>
</dbReference>
<organism evidence="2 3">
    <name type="scientific">Cryptococcus neoformans (strain H99 / ATCC 208821 / CBS 10515 / FGSC 9487)</name>
    <name type="common">Cryptococcus neoformans var. grubii serotype A</name>
    <dbReference type="NCBI Taxonomy" id="235443"/>
    <lineage>
        <taxon>Eukaryota</taxon>
        <taxon>Fungi</taxon>
        <taxon>Dikarya</taxon>
        <taxon>Basidiomycota</taxon>
        <taxon>Agaricomycotina</taxon>
        <taxon>Tremellomycetes</taxon>
        <taxon>Tremellales</taxon>
        <taxon>Cryptococcaceae</taxon>
        <taxon>Cryptococcus</taxon>
        <taxon>Cryptococcus neoformans species complex</taxon>
    </lineage>
</organism>
<gene>
    <name evidence="2" type="ORF">CNAG_08026</name>
</gene>
<reference evidence="2 3" key="1">
    <citation type="journal article" date="2014" name="PLoS Genet.">
        <title>Analysis of the genome and transcriptome of Cryptococcus neoformans var. grubii reveals complex RNA expression and microevolution leading to virulence attenuation.</title>
        <authorList>
            <person name="Janbon G."/>
            <person name="Ormerod K.L."/>
            <person name="Paulet D."/>
            <person name="Byrnes E.J.III."/>
            <person name="Yadav V."/>
            <person name="Chatterjee G."/>
            <person name="Mullapudi N."/>
            <person name="Hon C.C."/>
            <person name="Billmyre R.B."/>
            <person name="Brunel F."/>
            <person name="Bahn Y.S."/>
            <person name="Chen W."/>
            <person name="Chen Y."/>
            <person name="Chow E.W."/>
            <person name="Coppee J.Y."/>
            <person name="Floyd-Averette A."/>
            <person name="Gaillardin C."/>
            <person name="Gerik K.J."/>
            <person name="Goldberg J."/>
            <person name="Gonzalez-Hilarion S."/>
            <person name="Gujja S."/>
            <person name="Hamlin J.L."/>
            <person name="Hsueh Y.P."/>
            <person name="Ianiri G."/>
            <person name="Jones S."/>
            <person name="Kodira C.D."/>
            <person name="Kozubowski L."/>
            <person name="Lam W."/>
            <person name="Marra M."/>
            <person name="Mesner L.D."/>
            <person name="Mieczkowski P.A."/>
            <person name="Moyrand F."/>
            <person name="Nielsen K."/>
            <person name="Proux C."/>
            <person name="Rossignol T."/>
            <person name="Schein J.E."/>
            <person name="Sun S."/>
            <person name="Wollschlaeger C."/>
            <person name="Wood I.A."/>
            <person name="Zeng Q."/>
            <person name="Neuveglise C."/>
            <person name="Newlon C.S."/>
            <person name="Perfect J.R."/>
            <person name="Lodge J.K."/>
            <person name="Idnurm A."/>
            <person name="Stajich J.E."/>
            <person name="Kronstad J.W."/>
            <person name="Sanyal K."/>
            <person name="Heitman J."/>
            <person name="Fraser J.A."/>
            <person name="Cuomo C.A."/>
            <person name="Dietrich F.S."/>
        </authorList>
    </citation>
    <scope>NUCLEOTIDE SEQUENCE [LARGE SCALE GENOMIC DNA]</scope>
    <source>
        <strain evidence="3">H99 / ATCC 208821 / CBS 10515 / FGSC 9487</strain>
    </source>
</reference>
<dbReference type="KEGG" id="cng:CNAG_08026"/>
<accession>T2BQ94</accession>
<dbReference type="EMBL" id="CP003833">
    <property type="protein sequence ID" value="AGV14872.1"/>
    <property type="molecule type" value="Genomic_DNA"/>
</dbReference>
<dbReference type="Proteomes" id="UP000010091">
    <property type="component" value="Chromosome 14"/>
</dbReference>
<evidence type="ECO:0000313" key="3">
    <source>
        <dbReference type="Proteomes" id="UP000010091"/>
    </source>
</evidence>